<sequence>NVFIKRRNRVESLVQAANPYFSNSPNRFFFCCDELLAMSWLYHFRIVHLSLLMQRRIGIFIFYIVILTPMSFIVSCEHHFRRFSKDAESEYEFPMRDGIHIDRSRAFKLQNSIGVHKITQII</sequence>
<keyword evidence="1" id="KW-0812">Transmembrane</keyword>
<feature type="non-terminal residue" evidence="2">
    <location>
        <position position="1"/>
    </location>
</feature>
<feature type="transmembrane region" description="Helical" evidence="1">
    <location>
        <begin position="57"/>
        <end position="76"/>
    </location>
</feature>
<evidence type="ECO:0000313" key="3">
    <source>
        <dbReference type="Proteomes" id="UP001432322"/>
    </source>
</evidence>
<accession>A0AAV5WX22</accession>
<dbReference type="AlphaFoldDB" id="A0AAV5WX22"/>
<name>A0AAV5WX22_9BILA</name>
<organism evidence="2 3">
    <name type="scientific">Pristionchus fissidentatus</name>
    <dbReference type="NCBI Taxonomy" id="1538716"/>
    <lineage>
        <taxon>Eukaryota</taxon>
        <taxon>Metazoa</taxon>
        <taxon>Ecdysozoa</taxon>
        <taxon>Nematoda</taxon>
        <taxon>Chromadorea</taxon>
        <taxon>Rhabditida</taxon>
        <taxon>Rhabditina</taxon>
        <taxon>Diplogasteromorpha</taxon>
        <taxon>Diplogasteroidea</taxon>
        <taxon>Neodiplogasteridae</taxon>
        <taxon>Pristionchus</taxon>
    </lineage>
</organism>
<proteinExistence type="predicted"/>
<dbReference type="EMBL" id="BTSY01000007">
    <property type="protein sequence ID" value="GMT36931.1"/>
    <property type="molecule type" value="Genomic_DNA"/>
</dbReference>
<dbReference type="Proteomes" id="UP001432322">
    <property type="component" value="Unassembled WGS sequence"/>
</dbReference>
<keyword evidence="1" id="KW-1133">Transmembrane helix</keyword>
<evidence type="ECO:0008006" key="4">
    <source>
        <dbReference type="Google" id="ProtNLM"/>
    </source>
</evidence>
<evidence type="ECO:0000313" key="2">
    <source>
        <dbReference type="EMBL" id="GMT36931.1"/>
    </source>
</evidence>
<keyword evidence="1" id="KW-0472">Membrane</keyword>
<gene>
    <name evidence="2" type="ORF">PFISCL1PPCAC_28228</name>
</gene>
<evidence type="ECO:0000256" key="1">
    <source>
        <dbReference type="SAM" id="Phobius"/>
    </source>
</evidence>
<protein>
    <recommendedName>
        <fullName evidence="4">G protein-coupled receptor</fullName>
    </recommendedName>
</protein>
<keyword evidence="3" id="KW-1185">Reference proteome</keyword>
<reference evidence="2" key="1">
    <citation type="submission" date="2023-10" db="EMBL/GenBank/DDBJ databases">
        <title>Genome assembly of Pristionchus species.</title>
        <authorList>
            <person name="Yoshida K."/>
            <person name="Sommer R.J."/>
        </authorList>
    </citation>
    <scope>NUCLEOTIDE SEQUENCE</scope>
    <source>
        <strain evidence="2">RS5133</strain>
    </source>
</reference>
<comment type="caution">
    <text evidence="2">The sequence shown here is derived from an EMBL/GenBank/DDBJ whole genome shotgun (WGS) entry which is preliminary data.</text>
</comment>